<sequence>MNHVQAASSVPYYLAICHFEVPTTENNPEFIPSVSVCLGMFSTHREAFNTAREYADANYAALIGFSAVRHGGV</sequence>
<keyword evidence="2" id="KW-1185">Reference proteome</keyword>
<evidence type="ECO:0000313" key="1">
    <source>
        <dbReference type="EMBL" id="PTQ87065.1"/>
    </source>
</evidence>
<gene>
    <name evidence="1" type="ORF">C8N29_12510</name>
</gene>
<dbReference type="OrthoDB" id="9804366at2"/>
<dbReference type="EMBL" id="QAON01000025">
    <property type="protein sequence ID" value="PTQ87065.1"/>
    <property type="molecule type" value="Genomic_DNA"/>
</dbReference>
<comment type="caution">
    <text evidence="1">The sequence shown here is derived from an EMBL/GenBank/DDBJ whole genome shotgun (WGS) entry which is preliminary data.</text>
</comment>
<proteinExistence type="predicted"/>
<dbReference type="AlphaFoldDB" id="A0A2T5ITB0"/>
<organism evidence="1 2">
    <name type="scientific">Agitococcus lubricus</name>
    <dbReference type="NCBI Taxonomy" id="1077255"/>
    <lineage>
        <taxon>Bacteria</taxon>
        <taxon>Pseudomonadati</taxon>
        <taxon>Pseudomonadota</taxon>
        <taxon>Gammaproteobacteria</taxon>
        <taxon>Moraxellales</taxon>
        <taxon>Moraxellaceae</taxon>
        <taxon>Agitococcus</taxon>
    </lineage>
</organism>
<dbReference type="Proteomes" id="UP000244223">
    <property type="component" value="Unassembled WGS sequence"/>
</dbReference>
<accession>A0A2T5ITB0</accession>
<protein>
    <submittedName>
        <fullName evidence="1">Uncharacterized protein</fullName>
    </submittedName>
</protein>
<dbReference type="RefSeq" id="WP_107866956.1">
    <property type="nucleotide sequence ID" value="NZ_QAON01000025.1"/>
</dbReference>
<name>A0A2T5ITB0_9GAMM</name>
<reference evidence="1 2" key="1">
    <citation type="submission" date="2018-04" db="EMBL/GenBank/DDBJ databases">
        <title>Genomic Encyclopedia of Archaeal and Bacterial Type Strains, Phase II (KMG-II): from individual species to whole genera.</title>
        <authorList>
            <person name="Goeker M."/>
        </authorList>
    </citation>
    <scope>NUCLEOTIDE SEQUENCE [LARGE SCALE GENOMIC DNA]</scope>
    <source>
        <strain evidence="1 2">DSM 5822</strain>
    </source>
</reference>
<evidence type="ECO:0000313" key="2">
    <source>
        <dbReference type="Proteomes" id="UP000244223"/>
    </source>
</evidence>